<evidence type="ECO:0000313" key="2">
    <source>
        <dbReference type="Proteomes" id="UP001221142"/>
    </source>
</evidence>
<dbReference type="Proteomes" id="UP001221142">
    <property type="component" value="Unassembled WGS sequence"/>
</dbReference>
<protein>
    <recommendedName>
        <fullName evidence="3">MYND-type domain-containing protein</fullName>
    </recommendedName>
</protein>
<evidence type="ECO:0008006" key="3">
    <source>
        <dbReference type="Google" id="ProtNLM"/>
    </source>
</evidence>
<gene>
    <name evidence="1" type="ORF">FB45DRAFT_1097180</name>
</gene>
<proteinExistence type="predicted"/>
<organism evidence="1 2">
    <name type="scientific">Roridomyces roridus</name>
    <dbReference type="NCBI Taxonomy" id="1738132"/>
    <lineage>
        <taxon>Eukaryota</taxon>
        <taxon>Fungi</taxon>
        <taxon>Dikarya</taxon>
        <taxon>Basidiomycota</taxon>
        <taxon>Agaricomycotina</taxon>
        <taxon>Agaricomycetes</taxon>
        <taxon>Agaricomycetidae</taxon>
        <taxon>Agaricales</taxon>
        <taxon>Marasmiineae</taxon>
        <taxon>Mycenaceae</taxon>
        <taxon>Roridomyces</taxon>
    </lineage>
</organism>
<name>A0AAD7FGA6_9AGAR</name>
<keyword evidence="2" id="KW-1185">Reference proteome</keyword>
<dbReference type="AlphaFoldDB" id="A0AAD7FGA6"/>
<accession>A0AAD7FGA6</accession>
<comment type="caution">
    <text evidence="1">The sequence shown here is derived from an EMBL/GenBank/DDBJ whole genome shotgun (WGS) entry which is preliminary data.</text>
</comment>
<sequence length="468" mass="52240">MLSVVRLPTSTVLSFDHLIVFCHHVAPVCPAPFLSNPDALEFLVACVRSPDIGTRICSQRALIDACAQMDDSSENVRQSEPSSPRTLAFLHTYHRDREPHISKVLKDEEKLTALANEYKTNQDCSHLELGQELAALISHCESTVRAWTDRDAKGGAELLAMLRVCEEVVRNAADEGNGLDVPADILRIQILVAEGEPHQASSYAQEAIKRHPSVPFFYYTLACLGYGDRMISRVLYADKGLQCVEGMTDYLHQQLLCITIRYSHLVVARMAEGLPPDLLVKELDALTGTALANVNIFSRVAPLDHSLMPLVSATGTHIELIRNGHLWKDDKFRSARKSFTLICDIARCTGRVIPWKECYALQRIVDHISSAWNTWGSVVSRQPKRPYESTMSDSDHSEVNIAAWFEKLNMTPCFLRAFEIQGMIPGGERRGTAQLHTCSYCNSGNAILKKCAGCQKAQYCDNICQKRH</sequence>
<dbReference type="EMBL" id="JARKIF010000019">
    <property type="protein sequence ID" value="KAJ7618606.1"/>
    <property type="molecule type" value="Genomic_DNA"/>
</dbReference>
<reference evidence="1" key="1">
    <citation type="submission" date="2023-03" db="EMBL/GenBank/DDBJ databases">
        <title>Massive genome expansion in bonnet fungi (Mycena s.s.) driven by repeated elements and novel gene families across ecological guilds.</title>
        <authorList>
            <consortium name="Lawrence Berkeley National Laboratory"/>
            <person name="Harder C.B."/>
            <person name="Miyauchi S."/>
            <person name="Viragh M."/>
            <person name="Kuo A."/>
            <person name="Thoen E."/>
            <person name="Andreopoulos B."/>
            <person name="Lu D."/>
            <person name="Skrede I."/>
            <person name="Drula E."/>
            <person name="Henrissat B."/>
            <person name="Morin E."/>
            <person name="Kohler A."/>
            <person name="Barry K."/>
            <person name="LaButti K."/>
            <person name="Morin E."/>
            <person name="Salamov A."/>
            <person name="Lipzen A."/>
            <person name="Mereny Z."/>
            <person name="Hegedus B."/>
            <person name="Baldrian P."/>
            <person name="Stursova M."/>
            <person name="Weitz H."/>
            <person name="Taylor A."/>
            <person name="Grigoriev I.V."/>
            <person name="Nagy L.G."/>
            <person name="Martin F."/>
            <person name="Kauserud H."/>
        </authorList>
    </citation>
    <scope>NUCLEOTIDE SEQUENCE</scope>
    <source>
        <strain evidence="1">9284</strain>
    </source>
</reference>
<evidence type="ECO:0000313" key="1">
    <source>
        <dbReference type="EMBL" id="KAJ7618606.1"/>
    </source>
</evidence>